<reference evidence="1" key="1">
    <citation type="journal article" date="2007" name="PLoS Biol.">
        <title>Rate of evolution in brain-expressed genes in humans and other primates.</title>
        <authorList>
            <person name="Wang H.-Y."/>
            <person name="Chien H.-C."/>
            <person name="Osada N."/>
            <person name="Hashimoto K."/>
            <person name="Sugano S."/>
            <person name="Gojobori T."/>
            <person name="Chou C.-K."/>
            <person name="Tsai S.-F."/>
            <person name="Wu C.-I."/>
            <person name="Shen C.-K.J."/>
        </authorList>
    </citation>
    <scope>NUCLEOTIDE SEQUENCE</scope>
</reference>
<proteinExistence type="evidence at transcript level"/>
<evidence type="ECO:0000313" key="1">
    <source>
        <dbReference type="EMBL" id="BAE91172.1"/>
    </source>
</evidence>
<keyword evidence="1" id="KW-0812">Transmembrane</keyword>
<keyword evidence="1" id="KW-0472">Membrane</keyword>
<organism evidence="1">
    <name type="scientific">Macaca fascicularis</name>
    <name type="common">Crab-eating macaque</name>
    <name type="synonym">Cynomolgus monkey</name>
    <dbReference type="NCBI Taxonomy" id="9541"/>
    <lineage>
        <taxon>Eukaryota</taxon>
        <taxon>Metazoa</taxon>
        <taxon>Chordata</taxon>
        <taxon>Craniata</taxon>
        <taxon>Vertebrata</taxon>
        <taxon>Euteleostomi</taxon>
        <taxon>Mammalia</taxon>
        <taxon>Eutheria</taxon>
        <taxon>Euarchontoglires</taxon>
        <taxon>Primates</taxon>
        <taxon>Haplorrhini</taxon>
        <taxon>Catarrhini</taxon>
        <taxon>Cercopithecidae</taxon>
        <taxon>Cercopithecinae</taxon>
        <taxon>Macaca</taxon>
    </lineage>
</organism>
<sequence length="58" mass="6545">MHPSRENNMWVKIHPETFFFGGGDGVLLRCPGWSAMALSWLATTFTSWVQAILPQPPE</sequence>
<name>I7GNB7_MACFA</name>
<protein>
    <submittedName>
        <fullName evidence="1">Macaca fascicularis brain cDNA clone: QmoA-12353, similar to human transmembrane trafficking protein (TMP21), mRNA, RefSeq: NM_006827.4</fullName>
    </submittedName>
</protein>
<accession>I7GNB7</accession>
<dbReference type="EMBL" id="AB174110">
    <property type="protein sequence ID" value="BAE91172.1"/>
    <property type="molecule type" value="mRNA"/>
</dbReference>
<dbReference type="AlphaFoldDB" id="I7GNB7"/>